<evidence type="ECO:0000256" key="1">
    <source>
        <dbReference type="SAM" id="Phobius"/>
    </source>
</evidence>
<reference evidence="4" key="1">
    <citation type="submission" date="2023-07" db="EMBL/GenBank/DDBJ databases">
        <title>Genomic characterization of faba bean (Vicia faba) microsymbionts in Mexican soils.</title>
        <authorList>
            <person name="Rivera Orduna F.N."/>
            <person name="Guevara-Luna J."/>
            <person name="Yan J."/>
            <person name="Arroyo-Herrera I."/>
            <person name="Li Y."/>
            <person name="Vasquez-Murrieta M.S."/>
            <person name="Wang E.T."/>
        </authorList>
    </citation>
    <scope>NUCLEOTIDE SEQUENCE [LARGE SCALE GENOMIC DNA]</scope>
    <source>
        <strain evidence="4">CH6</strain>
    </source>
</reference>
<proteinExistence type="predicted"/>
<feature type="transmembrane region" description="Helical" evidence="1">
    <location>
        <begin position="7"/>
        <end position="26"/>
    </location>
</feature>
<sequence length="239" mass="26637">MTLRIRLILDFASLALVVLCLAYWWLGNLSHELFGTALFALVIVHNVINRRWYSNAARNLGDGSRLLNAATIACLATVMTVMLVSSVLISLDLFPFLSLDGAFAVREIHMFAAYWLLMILAFHLGTRWAVVMNVFRGAFGIEGANFFRSVALRLLTFAAAAWGVHSTIEMGFRIQADADLHARHVGLQRVCPQVLPQLRLDRLPVRCGDALRPVDEEMAQGCLWLRVWLRITSASADGV</sequence>
<evidence type="ECO:0000313" key="4">
    <source>
        <dbReference type="Proteomes" id="UP001269402"/>
    </source>
</evidence>
<accession>A0AAW8NX23</accession>
<feature type="domain" description="Flavinylation-associated cytochrome" evidence="2">
    <location>
        <begin position="74"/>
        <end position="128"/>
    </location>
</feature>
<gene>
    <name evidence="3" type="ORF">RJJ37_07340</name>
</gene>
<organism evidence="3 4">
    <name type="scientific">Rhizobium redzepovicii</name>
    <dbReference type="NCBI Taxonomy" id="2867518"/>
    <lineage>
        <taxon>Bacteria</taxon>
        <taxon>Pseudomonadati</taxon>
        <taxon>Pseudomonadota</taxon>
        <taxon>Alphaproteobacteria</taxon>
        <taxon>Hyphomicrobiales</taxon>
        <taxon>Rhizobiaceae</taxon>
        <taxon>Rhizobium/Agrobacterium group</taxon>
        <taxon>Rhizobium</taxon>
    </lineage>
</organism>
<protein>
    <submittedName>
        <fullName evidence="3">DUF4405 domain-containing protein</fullName>
    </submittedName>
</protein>
<dbReference type="EMBL" id="JAVLSH010000002">
    <property type="protein sequence ID" value="MDR9759447.1"/>
    <property type="molecule type" value="Genomic_DNA"/>
</dbReference>
<evidence type="ECO:0000313" key="3">
    <source>
        <dbReference type="EMBL" id="MDR9759447.1"/>
    </source>
</evidence>
<name>A0AAW8NX23_9HYPH</name>
<feature type="transmembrane region" description="Helical" evidence="1">
    <location>
        <begin position="32"/>
        <end position="48"/>
    </location>
</feature>
<keyword evidence="1" id="KW-0472">Membrane</keyword>
<dbReference type="RefSeq" id="WP_310807170.1">
    <property type="nucleotide sequence ID" value="NZ_JAVLSH010000002.1"/>
</dbReference>
<comment type="caution">
    <text evidence="3">The sequence shown here is derived from an EMBL/GenBank/DDBJ whole genome shotgun (WGS) entry which is preliminary data.</text>
</comment>
<dbReference type="Proteomes" id="UP001269402">
    <property type="component" value="Unassembled WGS sequence"/>
</dbReference>
<keyword evidence="1" id="KW-1133">Transmembrane helix</keyword>
<keyword evidence="4" id="KW-1185">Reference proteome</keyword>
<keyword evidence="1" id="KW-0812">Transmembrane</keyword>
<evidence type="ECO:0000259" key="2">
    <source>
        <dbReference type="Pfam" id="PF14358"/>
    </source>
</evidence>
<dbReference type="AlphaFoldDB" id="A0AAW8NX23"/>
<feature type="transmembrane region" description="Helical" evidence="1">
    <location>
        <begin position="69"/>
        <end position="91"/>
    </location>
</feature>
<feature type="transmembrane region" description="Helical" evidence="1">
    <location>
        <begin position="111"/>
        <end position="130"/>
    </location>
</feature>
<dbReference type="InterPro" id="IPR025517">
    <property type="entry name" value="DUF4405"/>
</dbReference>
<dbReference type="Pfam" id="PF14358">
    <property type="entry name" value="DUF4405"/>
    <property type="match status" value="1"/>
</dbReference>